<feature type="region of interest" description="Disordered" evidence="1">
    <location>
        <begin position="82"/>
        <end position="192"/>
    </location>
</feature>
<dbReference type="Proteomes" id="UP000250235">
    <property type="component" value="Unassembled WGS sequence"/>
</dbReference>
<name>A0A2Z7CXZ9_9LAMI</name>
<reference evidence="2 3" key="1">
    <citation type="journal article" date="2015" name="Proc. Natl. Acad. Sci. U.S.A.">
        <title>The resurrection genome of Boea hygrometrica: A blueprint for survival of dehydration.</title>
        <authorList>
            <person name="Xiao L."/>
            <person name="Yang G."/>
            <person name="Zhang L."/>
            <person name="Yang X."/>
            <person name="Zhao S."/>
            <person name="Ji Z."/>
            <person name="Zhou Q."/>
            <person name="Hu M."/>
            <person name="Wang Y."/>
            <person name="Chen M."/>
            <person name="Xu Y."/>
            <person name="Jin H."/>
            <person name="Xiao X."/>
            <person name="Hu G."/>
            <person name="Bao F."/>
            <person name="Hu Y."/>
            <person name="Wan P."/>
            <person name="Li L."/>
            <person name="Deng X."/>
            <person name="Kuang T."/>
            <person name="Xiang C."/>
            <person name="Zhu J.K."/>
            <person name="Oliver M.J."/>
            <person name="He Y."/>
        </authorList>
    </citation>
    <scope>NUCLEOTIDE SEQUENCE [LARGE SCALE GENOMIC DNA]</scope>
    <source>
        <strain evidence="3">cv. XS01</strain>
    </source>
</reference>
<dbReference type="EMBL" id="KQ991592">
    <property type="protein sequence ID" value="KZV51608.1"/>
    <property type="molecule type" value="Genomic_DNA"/>
</dbReference>
<feature type="compositionally biased region" description="Basic residues" evidence="1">
    <location>
        <begin position="92"/>
        <end position="102"/>
    </location>
</feature>
<evidence type="ECO:0000313" key="2">
    <source>
        <dbReference type="EMBL" id="KZV51608.1"/>
    </source>
</evidence>
<dbReference type="AlphaFoldDB" id="A0A2Z7CXZ9"/>
<evidence type="ECO:0000313" key="3">
    <source>
        <dbReference type="Proteomes" id="UP000250235"/>
    </source>
</evidence>
<evidence type="ECO:0000256" key="1">
    <source>
        <dbReference type="SAM" id="MobiDB-lite"/>
    </source>
</evidence>
<gene>
    <name evidence="2" type="ORF">F511_29702</name>
</gene>
<proteinExistence type="predicted"/>
<feature type="compositionally biased region" description="Basic residues" evidence="1">
    <location>
        <begin position="151"/>
        <end position="162"/>
    </location>
</feature>
<accession>A0A2Z7CXZ9</accession>
<organism evidence="2 3">
    <name type="scientific">Dorcoceras hygrometricum</name>
    <dbReference type="NCBI Taxonomy" id="472368"/>
    <lineage>
        <taxon>Eukaryota</taxon>
        <taxon>Viridiplantae</taxon>
        <taxon>Streptophyta</taxon>
        <taxon>Embryophyta</taxon>
        <taxon>Tracheophyta</taxon>
        <taxon>Spermatophyta</taxon>
        <taxon>Magnoliopsida</taxon>
        <taxon>eudicotyledons</taxon>
        <taxon>Gunneridae</taxon>
        <taxon>Pentapetalae</taxon>
        <taxon>asterids</taxon>
        <taxon>lamiids</taxon>
        <taxon>Lamiales</taxon>
        <taxon>Gesneriaceae</taxon>
        <taxon>Didymocarpoideae</taxon>
        <taxon>Trichosporeae</taxon>
        <taxon>Loxocarpinae</taxon>
        <taxon>Dorcoceras</taxon>
    </lineage>
</organism>
<sequence>MLMTAITFDVKINWSTLLFGVLKAMVTPGSRQAKGFAIQIGVVLSNIPGLELGEPRAFPAPRVLNEKTVHRFVHINEQVGMEKTAGSPPMKKTPKRRAVSKKRPVDSDAKAAPVVKKKRTTKGKPAAIAVEAVPLQTIEPTADVPDEQPSKPKRKSQKRKRRLVLDDDDETGASAAEQPAAGTATGVQETSADVPVATVRVDAQLANLWRVGL</sequence>
<protein>
    <submittedName>
        <fullName evidence="2">Uncharacterized protein</fullName>
    </submittedName>
</protein>
<keyword evidence="3" id="KW-1185">Reference proteome</keyword>